<proteinExistence type="predicted"/>
<dbReference type="InterPro" id="IPR010496">
    <property type="entry name" value="AL/BT2_dom"/>
</dbReference>
<evidence type="ECO:0000313" key="4">
    <source>
        <dbReference type="EMBL" id="MCW1915014.1"/>
    </source>
</evidence>
<dbReference type="Proteomes" id="UP001165653">
    <property type="component" value="Unassembled WGS sequence"/>
</dbReference>
<accession>A0ABT3G698</accession>
<evidence type="ECO:0000256" key="1">
    <source>
        <dbReference type="SAM" id="MobiDB-lite"/>
    </source>
</evidence>
<organism evidence="4 5">
    <name type="scientific">Luteolibacter rhizosphaerae</name>
    <dbReference type="NCBI Taxonomy" id="2989719"/>
    <lineage>
        <taxon>Bacteria</taxon>
        <taxon>Pseudomonadati</taxon>
        <taxon>Verrucomicrobiota</taxon>
        <taxon>Verrucomicrobiia</taxon>
        <taxon>Verrucomicrobiales</taxon>
        <taxon>Verrucomicrobiaceae</taxon>
        <taxon>Luteolibacter</taxon>
    </lineage>
</organism>
<comment type="caution">
    <text evidence="4">The sequence shown here is derived from an EMBL/GenBank/DDBJ whole genome shotgun (WGS) entry which is preliminary data.</text>
</comment>
<evidence type="ECO:0000313" key="5">
    <source>
        <dbReference type="Proteomes" id="UP001165653"/>
    </source>
</evidence>
<dbReference type="Pfam" id="PF06439">
    <property type="entry name" value="3keto-disac_hyd"/>
    <property type="match status" value="1"/>
</dbReference>
<evidence type="ECO:0000259" key="3">
    <source>
        <dbReference type="Pfam" id="PF06439"/>
    </source>
</evidence>
<name>A0ABT3G698_9BACT</name>
<dbReference type="RefSeq" id="WP_264514556.1">
    <property type="nucleotide sequence ID" value="NZ_JAPDDR010000008.1"/>
</dbReference>
<feature type="region of interest" description="Disordered" evidence="1">
    <location>
        <begin position="137"/>
        <end position="162"/>
    </location>
</feature>
<keyword evidence="2" id="KW-0732">Signal</keyword>
<gene>
    <name evidence="4" type="ORF">OJ996_15615</name>
</gene>
<feature type="domain" description="3-keto-alpha-glucoside-1,2-lyase/3-keto-2-hydroxy-glucal hydratase" evidence="3">
    <location>
        <begin position="19"/>
        <end position="219"/>
    </location>
</feature>
<feature type="signal peptide" evidence="2">
    <location>
        <begin position="1"/>
        <end position="17"/>
    </location>
</feature>
<dbReference type="EMBL" id="JAPDDR010000008">
    <property type="protein sequence ID" value="MCW1915014.1"/>
    <property type="molecule type" value="Genomic_DNA"/>
</dbReference>
<feature type="chain" id="PRO_5047097512" evidence="2">
    <location>
        <begin position="18"/>
        <end position="223"/>
    </location>
</feature>
<reference evidence="4" key="1">
    <citation type="submission" date="2022-10" db="EMBL/GenBank/DDBJ databases">
        <title>Luteolibacter sp. GHJ8, whole genome shotgun sequencing project.</title>
        <authorList>
            <person name="Zhao G."/>
            <person name="Shen L."/>
        </authorList>
    </citation>
    <scope>NUCLEOTIDE SEQUENCE</scope>
    <source>
        <strain evidence="4">GHJ8</strain>
    </source>
</reference>
<dbReference type="Gene3D" id="2.60.120.560">
    <property type="entry name" value="Exo-inulinase, domain 1"/>
    <property type="match status" value="1"/>
</dbReference>
<sequence>MKPALFLFPLLFASALAEPEALFNGKDLSGWTADVPEADKKPDIKPSFIVRDGKLVSLGTPLGHLVTDKEYANYRLTVEYRFTGQGGNCGVLVHSSKPRMLYGMFPQSIEVQMQSGNAGDFWCIGENIDVPDMEKRRPHKEGQKFGGGPEDARNIKNLTDGSEKPLGEWNTMVITCKQDTIKVEVNGTEVNFGSKATAEKGKIALQAEGTEVEFRKVELEPVR</sequence>
<protein>
    <submittedName>
        <fullName evidence="4">DUF1080 domain-containing protein</fullName>
    </submittedName>
</protein>
<evidence type="ECO:0000256" key="2">
    <source>
        <dbReference type="SAM" id="SignalP"/>
    </source>
</evidence>
<keyword evidence="5" id="KW-1185">Reference proteome</keyword>